<dbReference type="Pfam" id="PF08402">
    <property type="entry name" value="TOBE_2"/>
    <property type="match status" value="1"/>
</dbReference>
<dbReference type="PANTHER" id="PTHR43875:SF15">
    <property type="entry name" value="TREHALOSE IMPORT ATP-BINDING PROTEIN SUGC"/>
    <property type="match status" value="1"/>
</dbReference>
<keyword evidence="9" id="KW-1185">Reference proteome</keyword>
<name>A0A7W8M5N8_9FIRM</name>
<dbReference type="Gene3D" id="2.40.50.100">
    <property type="match status" value="2"/>
</dbReference>
<keyword evidence="1" id="KW-0813">Transport</keyword>
<dbReference type="InterPro" id="IPR003593">
    <property type="entry name" value="AAA+_ATPase"/>
</dbReference>
<evidence type="ECO:0000259" key="7">
    <source>
        <dbReference type="PROSITE" id="PS50893"/>
    </source>
</evidence>
<sequence>MGNIEIKGISKAFDKTEVLKDIDLNIPDGSFTIILGPSGCGKSTLLRILSGLETSDAGEIWISGQDMTNVEPKDRKVAMVFQNYALYPHMTAYKNVEYSLKIKKVPKEERHQKVMEALKTVELEDQYKKLPGQMSGGQRQRVALARAIVKNPEVFLMDEPLSNLDAKLRNQMRHSILNLHKQLGTTFVYVTHDQTEAMTMGDHIVLFNEGHIVQQGSPKEMYTNPNHIFVAGFIGNPPANIITTDFGYVSIRPEDIQIVRDLSQKKEKGIELAGTVNVSEPMGSDILYDVKTKLGRLHVKGENSWENIDNHVLLYIPSSKILYFNRDGERIYQPQSEEKIFMEG</sequence>
<dbReference type="AlphaFoldDB" id="A0A7W8M5N8"/>
<keyword evidence="5" id="KW-1278">Translocase</keyword>
<evidence type="ECO:0000256" key="2">
    <source>
        <dbReference type="ARBA" id="ARBA00022475"/>
    </source>
</evidence>
<dbReference type="InterPro" id="IPR003439">
    <property type="entry name" value="ABC_transporter-like_ATP-bd"/>
</dbReference>
<evidence type="ECO:0000256" key="3">
    <source>
        <dbReference type="ARBA" id="ARBA00022741"/>
    </source>
</evidence>
<dbReference type="Proteomes" id="UP000543642">
    <property type="component" value="Unassembled WGS sequence"/>
</dbReference>
<evidence type="ECO:0000256" key="1">
    <source>
        <dbReference type="ARBA" id="ARBA00022448"/>
    </source>
</evidence>
<keyword evidence="3" id="KW-0547">Nucleotide-binding</keyword>
<dbReference type="GO" id="GO:0140359">
    <property type="term" value="F:ABC-type transporter activity"/>
    <property type="evidence" value="ECO:0007669"/>
    <property type="project" value="UniProtKB-ARBA"/>
</dbReference>
<dbReference type="SMART" id="SM00382">
    <property type="entry name" value="AAA"/>
    <property type="match status" value="1"/>
</dbReference>
<keyword evidence="2" id="KW-1003">Cell membrane</keyword>
<feature type="domain" description="ABC transporter" evidence="7">
    <location>
        <begin position="4"/>
        <end position="234"/>
    </location>
</feature>
<dbReference type="Pfam" id="PF00005">
    <property type="entry name" value="ABC_tran"/>
    <property type="match status" value="1"/>
</dbReference>
<dbReference type="InterPro" id="IPR013611">
    <property type="entry name" value="Transp-assoc_OB_typ2"/>
</dbReference>
<dbReference type="FunFam" id="3.40.50.300:FF:000042">
    <property type="entry name" value="Maltose/maltodextrin ABC transporter, ATP-binding protein"/>
    <property type="match status" value="1"/>
</dbReference>
<dbReference type="InterPro" id="IPR047641">
    <property type="entry name" value="ABC_transpr_MalK/UgpC-like"/>
</dbReference>
<evidence type="ECO:0000313" key="9">
    <source>
        <dbReference type="Proteomes" id="UP000543642"/>
    </source>
</evidence>
<dbReference type="GO" id="GO:0055052">
    <property type="term" value="C:ATP-binding cassette (ABC) transporter complex, substrate-binding subunit-containing"/>
    <property type="evidence" value="ECO:0007669"/>
    <property type="project" value="TreeGrafter"/>
</dbReference>
<dbReference type="GO" id="GO:0016887">
    <property type="term" value="F:ATP hydrolysis activity"/>
    <property type="evidence" value="ECO:0007669"/>
    <property type="project" value="InterPro"/>
</dbReference>
<protein>
    <submittedName>
        <fullName evidence="8">sn-glycerol 3-phosphate transport system ATP-binding protein</fullName>
    </submittedName>
</protein>
<gene>
    <name evidence="8" type="ORF">HNP82_001678</name>
</gene>
<dbReference type="Gene3D" id="3.40.50.300">
    <property type="entry name" value="P-loop containing nucleotide triphosphate hydrolases"/>
    <property type="match status" value="1"/>
</dbReference>
<dbReference type="PROSITE" id="PS00211">
    <property type="entry name" value="ABC_TRANSPORTER_1"/>
    <property type="match status" value="1"/>
</dbReference>
<dbReference type="InterPro" id="IPR027417">
    <property type="entry name" value="P-loop_NTPase"/>
</dbReference>
<evidence type="ECO:0000313" key="8">
    <source>
        <dbReference type="EMBL" id="MBB5264551.1"/>
    </source>
</evidence>
<dbReference type="Gene3D" id="2.40.50.140">
    <property type="entry name" value="Nucleic acid-binding proteins"/>
    <property type="match status" value="1"/>
</dbReference>
<proteinExistence type="predicted"/>
<reference evidence="8 9" key="1">
    <citation type="submission" date="2020-08" db="EMBL/GenBank/DDBJ databases">
        <title>Genomic Encyclopedia of Type Strains, Phase IV (KMG-IV): sequencing the most valuable type-strain genomes for metagenomic binning, comparative biology and taxonomic classification.</title>
        <authorList>
            <person name="Goeker M."/>
        </authorList>
    </citation>
    <scope>NUCLEOTIDE SEQUENCE [LARGE SCALE GENOMIC DNA]</scope>
    <source>
        <strain evidence="8 9">DSM 106146</strain>
    </source>
</reference>
<dbReference type="InterPro" id="IPR017871">
    <property type="entry name" value="ABC_transporter-like_CS"/>
</dbReference>
<keyword evidence="4 8" id="KW-0067">ATP-binding</keyword>
<dbReference type="SUPFAM" id="SSF50331">
    <property type="entry name" value="MOP-like"/>
    <property type="match status" value="1"/>
</dbReference>
<keyword evidence="6" id="KW-0472">Membrane</keyword>
<dbReference type="InterPro" id="IPR012340">
    <property type="entry name" value="NA-bd_OB-fold"/>
</dbReference>
<organism evidence="8 9">
    <name type="scientific">Catenibacillus scindens</name>
    <dbReference type="NCBI Taxonomy" id="673271"/>
    <lineage>
        <taxon>Bacteria</taxon>
        <taxon>Bacillati</taxon>
        <taxon>Bacillota</taxon>
        <taxon>Clostridia</taxon>
        <taxon>Lachnospirales</taxon>
        <taxon>Lachnospiraceae</taxon>
        <taxon>Catenibacillus</taxon>
    </lineage>
</organism>
<dbReference type="EMBL" id="JACHFW010000005">
    <property type="protein sequence ID" value="MBB5264551.1"/>
    <property type="molecule type" value="Genomic_DNA"/>
</dbReference>
<dbReference type="PANTHER" id="PTHR43875">
    <property type="entry name" value="MALTODEXTRIN IMPORT ATP-BINDING PROTEIN MSMX"/>
    <property type="match status" value="1"/>
</dbReference>
<dbReference type="InterPro" id="IPR008995">
    <property type="entry name" value="Mo/tungstate-bd_C_term_dom"/>
</dbReference>
<accession>A0A7W8M5N8</accession>
<evidence type="ECO:0000256" key="5">
    <source>
        <dbReference type="ARBA" id="ARBA00022967"/>
    </source>
</evidence>
<dbReference type="GO" id="GO:0005524">
    <property type="term" value="F:ATP binding"/>
    <property type="evidence" value="ECO:0007669"/>
    <property type="project" value="UniProtKB-KW"/>
</dbReference>
<dbReference type="PROSITE" id="PS50893">
    <property type="entry name" value="ABC_TRANSPORTER_2"/>
    <property type="match status" value="1"/>
</dbReference>
<dbReference type="RefSeq" id="WP_183773214.1">
    <property type="nucleotide sequence ID" value="NZ_CAWVEG010000149.1"/>
</dbReference>
<evidence type="ECO:0000256" key="4">
    <source>
        <dbReference type="ARBA" id="ARBA00022840"/>
    </source>
</evidence>
<comment type="caution">
    <text evidence="8">The sequence shown here is derived from an EMBL/GenBank/DDBJ whole genome shotgun (WGS) entry which is preliminary data.</text>
</comment>
<evidence type="ECO:0000256" key="6">
    <source>
        <dbReference type="ARBA" id="ARBA00023136"/>
    </source>
</evidence>
<dbReference type="SUPFAM" id="SSF52540">
    <property type="entry name" value="P-loop containing nucleoside triphosphate hydrolases"/>
    <property type="match status" value="1"/>
</dbReference>